<dbReference type="PANTHER" id="PTHR31157:SF1">
    <property type="entry name" value="SCP DOMAIN-CONTAINING PROTEIN"/>
    <property type="match status" value="1"/>
</dbReference>
<feature type="compositionally biased region" description="Basic and acidic residues" evidence="1">
    <location>
        <begin position="103"/>
        <end position="124"/>
    </location>
</feature>
<reference evidence="4 5" key="2">
    <citation type="journal article" date="2011" name="J. Bacteriol.">
        <title>Complete genome sequence of the anaerobic, halophilic alkalithermophile Natranaerobius thermophilus JW/NM-WN-LF.</title>
        <authorList>
            <person name="Zhao B."/>
            <person name="Mesbah N.M."/>
            <person name="Dalin E."/>
            <person name="Goodwin L."/>
            <person name="Nolan M."/>
            <person name="Pitluck S."/>
            <person name="Chertkov O."/>
            <person name="Brettin T.S."/>
            <person name="Han J."/>
            <person name="Larimer F.W."/>
            <person name="Land M.L."/>
            <person name="Hauser L."/>
            <person name="Kyrpides N."/>
            <person name="Wiegel J."/>
        </authorList>
    </citation>
    <scope>NUCLEOTIDE SEQUENCE [LARGE SCALE GENOMIC DNA]</scope>
    <source>
        <strain evidence="5">ATCC BAA-1301 / DSM 18059 / JW/NM-WN-LF</strain>
    </source>
</reference>
<protein>
    <submittedName>
        <fullName evidence="4">SCP-like extracellular</fullName>
    </submittedName>
</protein>
<dbReference type="InParanoid" id="B2A4M2"/>
<dbReference type="KEGG" id="nth:Nther_1623"/>
<dbReference type="OrthoDB" id="9783944at2"/>
<evidence type="ECO:0000313" key="5">
    <source>
        <dbReference type="Proteomes" id="UP000001683"/>
    </source>
</evidence>
<evidence type="ECO:0000313" key="4">
    <source>
        <dbReference type="EMBL" id="ACB85197.1"/>
    </source>
</evidence>
<keyword evidence="2" id="KW-0732">Signal</keyword>
<gene>
    <name evidence="4" type="ordered locus">Nther_1623</name>
</gene>
<evidence type="ECO:0000259" key="3">
    <source>
        <dbReference type="Pfam" id="PF00188"/>
    </source>
</evidence>
<reference evidence="4 5" key="1">
    <citation type="submission" date="2008-04" db="EMBL/GenBank/DDBJ databases">
        <title>Complete sequence of chromosome of Natranaerobius thermophilus JW/NM-WN-LF.</title>
        <authorList>
            <consortium name="US DOE Joint Genome Institute"/>
            <person name="Copeland A."/>
            <person name="Lucas S."/>
            <person name="Lapidus A."/>
            <person name="Glavina del Rio T."/>
            <person name="Dalin E."/>
            <person name="Tice H."/>
            <person name="Bruce D."/>
            <person name="Goodwin L."/>
            <person name="Pitluck S."/>
            <person name="Chertkov O."/>
            <person name="Brettin T."/>
            <person name="Detter J.C."/>
            <person name="Han C."/>
            <person name="Kuske C.R."/>
            <person name="Schmutz J."/>
            <person name="Larimer F."/>
            <person name="Land M."/>
            <person name="Hauser L."/>
            <person name="Kyrpides N."/>
            <person name="Lykidis A."/>
            <person name="Mesbah N.M."/>
            <person name="Wiegel J."/>
        </authorList>
    </citation>
    <scope>NUCLEOTIDE SEQUENCE [LARGE SCALE GENOMIC DNA]</scope>
    <source>
        <strain evidence="5">ATCC BAA-1301 / DSM 18059 / JW/NM-WN-LF</strain>
    </source>
</reference>
<dbReference type="eggNOG" id="COG2340">
    <property type="taxonomic scope" value="Bacteria"/>
</dbReference>
<evidence type="ECO:0000256" key="2">
    <source>
        <dbReference type="SAM" id="SignalP"/>
    </source>
</evidence>
<dbReference type="AlphaFoldDB" id="B2A4M2"/>
<feature type="compositionally biased region" description="Acidic residues" evidence="1">
    <location>
        <begin position="49"/>
        <end position="61"/>
    </location>
</feature>
<dbReference type="Gene3D" id="3.40.33.10">
    <property type="entry name" value="CAP"/>
    <property type="match status" value="1"/>
</dbReference>
<feature type="region of interest" description="Disordered" evidence="1">
    <location>
        <begin position="103"/>
        <end position="131"/>
    </location>
</feature>
<evidence type="ECO:0000256" key="1">
    <source>
        <dbReference type="SAM" id="MobiDB-lite"/>
    </source>
</evidence>
<dbReference type="InterPro" id="IPR035940">
    <property type="entry name" value="CAP_sf"/>
</dbReference>
<dbReference type="CDD" id="cd05379">
    <property type="entry name" value="CAP_bacterial"/>
    <property type="match status" value="1"/>
</dbReference>
<accession>B2A4M2</accession>
<dbReference type="HOGENOM" id="CLU_1072937_0_0_9"/>
<feature type="signal peptide" evidence="2">
    <location>
        <begin position="1"/>
        <end position="24"/>
    </location>
</feature>
<dbReference type="RefSeq" id="WP_012448065.1">
    <property type="nucleotide sequence ID" value="NC_010718.1"/>
</dbReference>
<keyword evidence="5" id="KW-1185">Reference proteome</keyword>
<dbReference type="Proteomes" id="UP000001683">
    <property type="component" value="Chromosome"/>
</dbReference>
<dbReference type="InterPro" id="IPR014044">
    <property type="entry name" value="CAP_dom"/>
</dbReference>
<feature type="region of interest" description="Disordered" evidence="1">
    <location>
        <begin position="43"/>
        <end position="90"/>
    </location>
</feature>
<name>B2A4M2_NATTJ</name>
<organism evidence="4 5">
    <name type="scientific">Natranaerobius thermophilus (strain ATCC BAA-1301 / DSM 18059 / JW/NM-WN-LF)</name>
    <dbReference type="NCBI Taxonomy" id="457570"/>
    <lineage>
        <taxon>Bacteria</taxon>
        <taxon>Bacillati</taxon>
        <taxon>Bacillota</taxon>
        <taxon>Clostridia</taxon>
        <taxon>Natranaerobiales</taxon>
        <taxon>Natranaerobiaceae</taxon>
        <taxon>Natranaerobius</taxon>
    </lineage>
</organism>
<dbReference type="EMBL" id="CP001034">
    <property type="protein sequence ID" value="ACB85197.1"/>
    <property type="molecule type" value="Genomic_DNA"/>
</dbReference>
<feature type="chain" id="PRO_5002774773" evidence="2">
    <location>
        <begin position="25"/>
        <end position="259"/>
    </location>
</feature>
<dbReference type="STRING" id="457570.Nther_1623"/>
<feature type="domain" description="SCP" evidence="3">
    <location>
        <begin position="142"/>
        <end position="254"/>
    </location>
</feature>
<dbReference type="PANTHER" id="PTHR31157">
    <property type="entry name" value="SCP DOMAIN-CONTAINING PROTEIN"/>
    <property type="match status" value="1"/>
</dbReference>
<dbReference type="SUPFAM" id="SSF55797">
    <property type="entry name" value="PR-1-like"/>
    <property type="match status" value="1"/>
</dbReference>
<dbReference type="Pfam" id="PF00188">
    <property type="entry name" value="CAP"/>
    <property type="match status" value="1"/>
</dbReference>
<sequence length="259" mass="29325">MKKVVLTLIMTLVLGLTFGSTVSAYSDSLTREEWSQWWSRGFDTSSVDQEPEETSDEEEVKEVEKDYQDNASNEQDEEKQKEEKDDDTQSYSGRFNWLINELFNKDNSKDNQEESQKGKKDSHADVGNGVDGMTEEEQKMFEKVNKERAQQGLEPYEFSPELSEVARKKSLDMVENDYFDHESPTYGSPGEMVRNQGYQFSLIRENIATAGSITTAHAQLMASSAHRSAILGSNYTYVGIGVVETERGGVMITQLFGKK</sequence>
<proteinExistence type="predicted"/>